<evidence type="ECO:0000256" key="1">
    <source>
        <dbReference type="ARBA" id="ARBA00023054"/>
    </source>
</evidence>
<reference evidence="5" key="1">
    <citation type="journal article" date="2018" name="Nat. Microbiol.">
        <title>Leveraging single-cell genomics to expand the fungal tree of life.</title>
        <authorList>
            <person name="Ahrendt S.R."/>
            <person name="Quandt C.A."/>
            <person name="Ciobanu D."/>
            <person name="Clum A."/>
            <person name="Salamov A."/>
            <person name="Andreopoulos B."/>
            <person name="Cheng J.F."/>
            <person name="Woyke T."/>
            <person name="Pelin A."/>
            <person name="Henrissat B."/>
            <person name="Reynolds N.K."/>
            <person name="Benny G.L."/>
            <person name="Smith M.E."/>
            <person name="James T.Y."/>
            <person name="Grigoriev I.V."/>
        </authorList>
    </citation>
    <scope>NUCLEOTIDE SEQUENCE [LARGE SCALE GENOMIC DNA]</scope>
</reference>
<dbReference type="Pfam" id="PF08232">
    <property type="entry name" value="Striatin"/>
    <property type="match status" value="1"/>
</dbReference>
<gene>
    <name evidence="4" type="ORF">BDK51DRAFT_22304</name>
</gene>
<dbReference type="EMBL" id="KZ994496">
    <property type="protein sequence ID" value="RKO92791.1"/>
    <property type="molecule type" value="Genomic_DNA"/>
</dbReference>
<evidence type="ECO:0000313" key="4">
    <source>
        <dbReference type="EMBL" id="RKO92791.1"/>
    </source>
</evidence>
<protein>
    <submittedName>
        <fullName evidence="4">Striatin family-domain-containing protein</fullName>
    </submittedName>
</protein>
<evidence type="ECO:0000313" key="5">
    <source>
        <dbReference type="Proteomes" id="UP000269721"/>
    </source>
</evidence>
<sequence length="109" mass="12607">MAQQGQPAAAPQTPLTAAASPLAGYSIPGVLHFIQIEWRRFERDRNEWEIERADLKARVAFLEGERRGMENVKTDLLRRVKMLEYALRQERYDEAGFTPRSELRKVLPP</sequence>
<dbReference type="PANTHER" id="PTHR15653">
    <property type="entry name" value="STRIATIN"/>
    <property type="match status" value="1"/>
</dbReference>
<name>A0A4P9WIS8_9FUNG</name>
<feature type="domain" description="Striatin N-terminal" evidence="3">
    <location>
        <begin position="27"/>
        <end position="93"/>
    </location>
</feature>
<evidence type="ECO:0000259" key="3">
    <source>
        <dbReference type="Pfam" id="PF08232"/>
    </source>
</evidence>
<dbReference type="OrthoDB" id="2158766at2759"/>
<dbReference type="Proteomes" id="UP000269721">
    <property type="component" value="Unassembled WGS sequence"/>
</dbReference>
<organism evidence="4 5">
    <name type="scientific">Blyttiomyces helicus</name>
    <dbReference type="NCBI Taxonomy" id="388810"/>
    <lineage>
        <taxon>Eukaryota</taxon>
        <taxon>Fungi</taxon>
        <taxon>Fungi incertae sedis</taxon>
        <taxon>Chytridiomycota</taxon>
        <taxon>Chytridiomycota incertae sedis</taxon>
        <taxon>Chytridiomycetes</taxon>
        <taxon>Chytridiomycetes incertae sedis</taxon>
        <taxon>Blyttiomyces</taxon>
    </lineage>
</organism>
<dbReference type="AlphaFoldDB" id="A0A4P9WIS8"/>
<dbReference type="PANTHER" id="PTHR15653:SF0">
    <property type="entry name" value="CONNECTOR OF KINASE TO AP-1, ISOFORM E"/>
    <property type="match status" value="1"/>
</dbReference>
<accession>A0A4P9WIS8</accession>
<dbReference type="InterPro" id="IPR051488">
    <property type="entry name" value="WD_repeat_striatin"/>
</dbReference>
<dbReference type="InterPro" id="IPR013258">
    <property type="entry name" value="Striatin_N"/>
</dbReference>
<evidence type="ECO:0000256" key="2">
    <source>
        <dbReference type="SAM" id="Coils"/>
    </source>
</evidence>
<keyword evidence="5" id="KW-1185">Reference proteome</keyword>
<dbReference type="Gene3D" id="1.20.5.300">
    <property type="match status" value="1"/>
</dbReference>
<keyword evidence="1 2" id="KW-0175">Coiled coil</keyword>
<feature type="coiled-coil region" evidence="2">
    <location>
        <begin position="45"/>
        <end position="72"/>
    </location>
</feature>
<proteinExistence type="predicted"/>